<evidence type="ECO:0000313" key="13">
    <source>
        <dbReference type="Proteomes" id="UP001356427"/>
    </source>
</evidence>
<gene>
    <name evidence="12" type="ORF">J4Q44_G00071120</name>
</gene>
<evidence type="ECO:0000256" key="9">
    <source>
        <dbReference type="ARBA" id="ARBA00023136"/>
    </source>
</evidence>
<evidence type="ECO:0000256" key="3">
    <source>
        <dbReference type="ARBA" id="ARBA00022516"/>
    </source>
</evidence>
<keyword evidence="9 11" id="KW-0472">Membrane</keyword>
<organism evidence="12 13">
    <name type="scientific">Coregonus suidteri</name>
    <dbReference type="NCBI Taxonomy" id="861788"/>
    <lineage>
        <taxon>Eukaryota</taxon>
        <taxon>Metazoa</taxon>
        <taxon>Chordata</taxon>
        <taxon>Craniata</taxon>
        <taxon>Vertebrata</taxon>
        <taxon>Euteleostomi</taxon>
        <taxon>Actinopterygii</taxon>
        <taxon>Neopterygii</taxon>
        <taxon>Teleostei</taxon>
        <taxon>Protacanthopterygii</taxon>
        <taxon>Salmoniformes</taxon>
        <taxon>Salmonidae</taxon>
        <taxon>Coregoninae</taxon>
        <taxon>Coregonus</taxon>
    </lineage>
</organism>
<evidence type="ECO:0000256" key="1">
    <source>
        <dbReference type="ARBA" id="ARBA00004477"/>
    </source>
</evidence>
<accession>A0AAN8M0G6</accession>
<dbReference type="EMBL" id="JAGTTL010000005">
    <property type="protein sequence ID" value="KAK6322320.1"/>
    <property type="molecule type" value="Genomic_DNA"/>
</dbReference>
<reference evidence="12 13" key="1">
    <citation type="submission" date="2021-04" db="EMBL/GenBank/DDBJ databases">
        <authorList>
            <person name="De Guttry C."/>
            <person name="Zahm M."/>
            <person name="Klopp C."/>
            <person name="Cabau C."/>
            <person name="Louis A."/>
            <person name="Berthelot C."/>
            <person name="Parey E."/>
            <person name="Roest Crollius H."/>
            <person name="Montfort J."/>
            <person name="Robinson-Rechavi M."/>
            <person name="Bucao C."/>
            <person name="Bouchez O."/>
            <person name="Gislard M."/>
            <person name="Lluch J."/>
            <person name="Milhes M."/>
            <person name="Lampietro C."/>
            <person name="Lopez Roques C."/>
            <person name="Donnadieu C."/>
            <person name="Braasch I."/>
            <person name="Desvignes T."/>
            <person name="Postlethwait J."/>
            <person name="Bobe J."/>
            <person name="Wedekind C."/>
            <person name="Guiguen Y."/>
        </authorList>
    </citation>
    <scope>NUCLEOTIDE SEQUENCE [LARGE SCALE GENOMIC DNA]</scope>
    <source>
        <strain evidence="12">Cs_M1</strain>
        <tissue evidence="12">Blood</tissue>
    </source>
</reference>
<keyword evidence="7 11" id="KW-1133">Transmembrane helix</keyword>
<dbReference type="PANTHER" id="PTHR12317:SF19">
    <property type="entry name" value="DIACYLGLYCEROL O-ACYLTRANSFERASE 2-LIKE PROTEIN 6"/>
    <property type="match status" value="1"/>
</dbReference>
<keyword evidence="10" id="KW-0012">Acyltransferase</keyword>
<dbReference type="AlphaFoldDB" id="A0AAN8M0G6"/>
<comment type="subcellular location">
    <subcellularLocation>
        <location evidence="1">Endoplasmic reticulum membrane</location>
        <topology evidence="1">Multi-pass membrane protein</topology>
    </subcellularLocation>
</comment>
<evidence type="ECO:0000256" key="2">
    <source>
        <dbReference type="ARBA" id="ARBA00005420"/>
    </source>
</evidence>
<dbReference type="GO" id="GO:0004144">
    <property type="term" value="F:diacylglycerol O-acyltransferase activity"/>
    <property type="evidence" value="ECO:0007669"/>
    <property type="project" value="TreeGrafter"/>
</dbReference>
<evidence type="ECO:0000256" key="4">
    <source>
        <dbReference type="ARBA" id="ARBA00022679"/>
    </source>
</evidence>
<sequence length="106" mass="12338">MKQEKTQWKDFLENISVLQWILTFLLLVGAKMALEFGADLMPVYSYGENNIFRQVTFSEGSVGWRLQQLLKKIMGFAPCLFVGEHWFWIPYHCPVTTFESPSVTEV</sequence>
<keyword evidence="6" id="KW-0256">Endoplasmic reticulum</keyword>
<evidence type="ECO:0000256" key="10">
    <source>
        <dbReference type="ARBA" id="ARBA00023315"/>
    </source>
</evidence>
<dbReference type="GO" id="GO:0019432">
    <property type="term" value="P:triglyceride biosynthetic process"/>
    <property type="evidence" value="ECO:0007669"/>
    <property type="project" value="TreeGrafter"/>
</dbReference>
<protein>
    <submittedName>
        <fullName evidence="12">Uncharacterized protein</fullName>
    </submittedName>
</protein>
<dbReference type="GO" id="GO:0005789">
    <property type="term" value="C:endoplasmic reticulum membrane"/>
    <property type="evidence" value="ECO:0007669"/>
    <property type="project" value="UniProtKB-SubCell"/>
</dbReference>
<name>A0AAN8M0G6_9TELE</name>
<dbReference type="InterPro" id="IPR007130">
    <property type="entry name" value="DAGAT"/>
</dbReference>
<dbReference type="PANTHER" id="PTHR12317">
    <property type="entry name" value="DIACYLGLYCEROL O-ACYLTRANSFERASE"/>
    <property type="match status" value="1"/>
</dbReference>
<comment type="similarity">
    <text evidence="2">Belongs to the diacylglycerol acyltransferase family.</text>
</comment>
<proteinExistence type="inferred from homology"/>
<keyword evidence="4" id="KW-0808">Transferase</keyword>
<feature type="transmembrane region" description="Helical" evidence="11">
    <location>
        <begin position="17"/>
        <end position="34"/>
    </location>
</feature>
<evidence type="ECO:0000313" key="12">
    <source>
        <dbReference type="EMBL" id="KAK6322320.1"/>
    </source>
</evidence>
<dbReference type="Proteomes" id="UP001356427">
    <property type="component" value="Unassembled WGS sequence"/>
</dbReference>
<keyword evidence="3" id="KW-0444">Lipid biosynthesis</keyword>
<evidence type="ECO:0000256" key="8">
    <source>
        <dbReference type="ARBA" id="ARBA00023098"/>
    </source>
</evidence>
<keyword evidence="13" id="KW-1185">Reference proteome</keyword>
<dbReference type="Pfam" id="PF03982">
    <property type="entry name" value="DAGAT"/>
    <property type="match status" value="1"/>
</dbReference>
<evidence type="ECO:0000256" key="7">
    <source>
        <dbReference type="ARBA" id="ARBA00022989"/>
    </source>
</evidence>
<evidence type="ECO:0000256" key="11">
    <source>
        <dbReference type="SAM" id="Phobius"/>
    </source>
</evidence>
<evidence type="ECO:0000256" key="5">
    <source>
        <dbReference type="ARBA" id="ARBA00022692"/>
    </source>
</evidence>
<keyword evidence="8" id="KW-0443">Lipid metabolism</keyword>
<evidence type="ECO:0000256" key="6">
    <source>
        <dbReference type="ARBA" id="ARBA00022824"/>
    </source>
</evidence>
<comment type="caution">
    <text evidence="12">The sequence shown here is derived from an EMBL/GenBank/DDBJ whole genome shotgun (WGS) entry which is preliminary data.</text>
</comment>
<keyword evidence="5 11" id="KW-0812">Transmembrane</keyword>